<dbReference type="AlphaFoldDB" id="A0A9D4INS7"/>
<evidence type="ECO:0000313" key="2">
    <source>
        <dbReference type="Proteomes" id="UP000828390"/>
    </source>
</evidence>
<proteinExistence type="predicted"/>
<evidence type="ECO:0000313" key="1">
    <source>
        <dbReference type="EMBL" id="KAH3781205.1"/>
    </source>
</evidence>
<name>A0A9D4INS7_DREPO</name>
<reference evidence="1" key="1">
    <citation type="journal article" date="2019" name="bioRxiv">
        <title>The Genome of the Zebra Mussel, Dreissena polymorpha: A Resource for Invasive Species Research.</title>
        <authorList>
            <person name="McCartney M.A."/>
            <person name="Auch B."/>
            <person name="Kono T."/>
            <person name="Mallez S."/>
            <person name="Zhang Y."/>
            <person name="Obille A."/>
            <person name="Becker A."/>
            <person name="Abrahante J.E."/>
            <person name="Garbe J."/>
            <person name="Badalamenti J.P."/>
            <person name="Herman A."/>
            <person name="Mangelson H."/>
            <person name="Liachko I."/>
            <person name="Sullivan S."/>
            <person name="Sone E.D."/>
            <person name="Koren S."/>
            <person name="Silverstein K.A.T."/>
            <person name="Beckman K.B."/>
            <person name="Gohl D.M."/>
        </authorList>
    </citation>
    <scope>NUCLEOTIDE SEQUENCE</scope>
    <source>
        <strain evidence="1">Duluth1</strain>
        <tissue evidence="1">Whole animal</tissue>
    </source>
</reference>
<organism evidence="1 2">
    <name type="scientific">Dreissena polymorpha</name>
    <name type="common">Zebra mussel</name>
    <name type="synonym">Mytilus polymorpha</name>
    <dbReference type="NCBI Taxonomy" id="45954"/>
    <lineage>
        <taxon>Eukaryota</taxon>
        <taxon>Metazoa</taxon>
        <taxon>Spiralia</taxon>
        <taxon>Lophotrochozoa</taxon>
        <taxon>Mollusca</taxon>
        <taxon>Bivalvia</taxon>
        <taxon>Autobranchia</taxon>
        <taxon>Heteroconchia</taxon>
        <taxon>Euheterodonta</taxon>
        <taxon>Imparidentia</taxon>
        <taxon>Neoheterodontei</taxon>
        <taxon>Myida</taxon>
        <taxon>Dreissenoidea</taxon>
        <taxon>Dreissenidae</taxon>
        <taxon>Dreissena</taxon>
    </lineage>
</organism>
<sequence length="118" mass="13119">MSDGEGGEWMRLDNMVCPVRDCTDRTPGPWVCGKDGNGTFLNEYGKIKCATKKDAKAIHIGDLCNWNWKCGNNHAGQSDKADYGKFTFAMSDALRYGGESSSQWLVTLIKSLGRQYNK</sequence>
<keyword evidence="2" id="KW-1185">Reference proteome</keyword>
<accession>A0A9D4INS7</accession>
<dbReference type="Proteomes" id="UP000828390">
    <property type="component" value="Unassembled WGS sequence"/>
</dbReference>
<comment type="caution">
    <text evidence="1">The sequence shown here is derived from an EMBL/GenBank/DDBJ whole genome shotgun (WGS) entry which is preliminary data.</text>
</comment>
<gene>
    <name evidence="1" type="ORF">DPMN_159031</name>
</gene>
<dbReference type="EMBL" id="JAIWYP010000008">
    <property type="protein sequence ID" value="KAH3781205.1"/>
    <property type="molecule type" value="Genomic_DNA"/>
</dbReference>
<protein>
    <submittedName>
        <fullName evidence="1">Uncharacterized protein</fullName>
    </submittedName>
</protein>
<reference evidence="1" key="2">
    <citation type="submission" date="2020-11" db="EMBL/GenBank/DDBJ databases">
        <authorList>
            <person name="McCartney M.A."/>
            <person name="Auch B."/>
            <person name="Kono T."/>
            <person name="Mallez S."/>
            <person name="Becker A."/>
            <person name="Gohl D.M."/>
            <person name="Silverstein K.A.T."/>
            <person name="Koren S."/>
            <person name="Bechman K.B."/>
            <person name="Herman A."/>
            <person name="Abrahante J.E."/>
            <person name="Garbe J."/>
        </authorList>
    </citation>
    <scope>NUCLEOTIDE SEQUENCE</scope>
    <source>
        <strain evidence="1">Duluth1</strain>
        <tissue evidence="1">Whole animal</tissue>
    </source>
</reference>